<keyword evidence="3" id="KW-1185">Reference proteome</keyword>
<dbReference type="EMBL" id="AABL01002026">
    <property type="protein sequence ID" value="EAA18255.1"/>
    <property type="molecule type" value="Genomic_DNA"/>
</dbReference>
<gene>
    <name evidence="2" type="ORF">PY06103</name>
</gene>
<protein>
    <submittedName>
        <fullName evidence="2">Uncharacterized protein</fullName>
    </submittedName>
</protein>
<dbReference type="AlphaFoldDB" id="Q7RBN7"/>
<dbReference type="InParanoid" id="Q7RBN7"/>
<evidence type="ECO:0000313" key="2">
    <source>
        <dbReference type="EMBL" id="EAA18255.1"/>
    </source>
</evidence>
<feature type="transmembrane region" description="Helical" evidence="1">
    <location>
        <begin position="35"/>
        <end position="57"/>
    </location>
</feature>
<name>Q7RBN7_PLAYO</name>
<accession>Q7RBN7</accession>
<keyword evidence="1" id="KW-0812">Transmembrane</keyword>
<comment type="caution">
    <text evidence="2">The sequence shown here is derived from an EMBL/GenBank/DDBJ whole genome shotgun (WGS) entry which is preliminary data.</text>
</comment>
<organism evidence="2 3">
    <name type="scientific">Plasmodium yoelii yoelii</name>
    <dbReference type="NCBI Taxonomy" id="73239"/>
    <lineage>
        <taxon>Eukaryota</taxon>
        <taxon>Sar</taxon>
        <taxon>Alveolata</taxon>
        <taxon>Apicomplexa</taxon>
        <taxon>Aconoidasida</taxon>
        <taxon>Haemosporida</taxon>
        <taxon>Plasmodiidae</taxon>
        <taxon>Plasmodium</taxon>
        <taxon>Plasmodium (Vinckeia)</taxon>
    </lineage>
</organism>
<dbReference type="Proteomes" id="UP000008553">
    <property type="component" value="Unassembled WGS sequence"/>
</dbReference>
<keyword evidence="1" id="KW-0472">Membrane</keyword>
<evidence type="ECO:0000313" key="3">
    <source>
        <dbReference type="Proteomes" id="UP000008553"/>
    </source>
</evidence>
<proteinExistence type="predicted"/>
<sequence>MDLIWMIINCNNIYPCSYIKNISPKHHNPPILVRYYIKVCDFYFFFYFFILIFFFFFFSELGYFSIIPKPLQFLFLFALLCPLLI</sequence>
<keyword evidence="1" id="KW-1133">Transmembrane helix</keyword>
<evidence type="ECO:0000256" key="1">
    <source>
        <dbReference type="SAM" id="Phobius"/>
    </source>
</evidence>
<dbReference type="PaxDb" id="73239-Q7RBN7"/>
<reference evidence="2 3" key="1">
    <citation type="journal article" date="2002" name="Nature">
        <title>Genome sequence and comparative analysis of the model rodent malaria parasite Plasmodium yoelii yoelii.</title>
        <authorList>
            <person name="Carlton J.M."/>
            <person name="Angiuoli S.V."/>
            <person name="Suh B.B."/>
            <person name="Kooij T.W."/>
            <person name="Pertea M."/>
            <person name="Silva J.C."/>
            <person name="Ermolaeva M.D."/>
            <person name="Allen J.E."/>
            <person name="Selengut J.D."/>
            <person name="Koo H.L."/>
            <person name="Peterson J.D."/>
            <person name="Pop M."/>
            <person name="Kosack D.S."/>
            <person name="Shumway M.F."/>
            <person name="Bidwell S.L."/>
            <person name="Shallom S.J."/>
            <person name="van Aken S.E."/>
            <person name="Riedmuller S.B."/>
            <person name="Feldblyum T.V."/>
            <person name="Cho J.K."/>
            <person name="Quackenbush J."/>
            <person name="Sedegah M."/>
            <person name="Shoaibi A."/>
            <person name="Cummings L.M."/>
            <person name="Florens L."/>
            <person name="Yates J.R."/>
            <person name="Raine J.D."/>
            <person name="Sinden R.E."/>
            <person name="Harris M.A."/>
            <person name="Cunningham D.A."/>
            <person name="Preiser P.R."/>
            <person name="Bergman L.W."/>
            <person name="Vaidya A.B."/>
            <person name="van Lin L.H."/>
            <person name="Janse C.J."/>
            <person name="Waters A.P."/>
            <person name="Smith H.O."/>
            <person name="White O.R."/>
            <person name="Salzberg S.L."/>
            <person name="Venter J.C."/>
            <person name="Fraser C.M."/>
            <person name="Hoffman S.L."/>
            <person name="Gardner M.J."/>
            <person name="Carucci D.J."/>
        </authorList>
    </citation>
    <scope>NUCLEOTIDE SEQUENCE [LARGE SCALE GENOMIC DNA]</scope>
    <source>
        <strain evidence="2 3">17XNL</strain>
    </source>
</reference>